<gene>
    <name evidence="5" type="ORF">FHS16_005320</name>
</gene>
<evidence type="ECO:0000313" key="5">
    <source>
        <dbReference type="EMBL" id="MBB3155212.1"/>
    </source>
</evidence>
<dbReference type="PROSITE" id="PS00041">
    <property type="entry name" value="HTH_ARAC_FAMILY_1"/>
    <property type="match status" value="1"/>
</dbReference>
<accession>A0A7W5CCR5</accession>
<dbReference type="InterPro" id="IPR009057">
    <property type="entry name" value="Homeodomain-like_sf"/>
</dbReference>
<dbReference type="SUPFAM" id="SSF46689">
    <property type="entry name" value="Homeodomain-like"/>
    <property type="match status" value="1"/>
</dbReference>
<keyword evidence="6" id="KW-1185">Reference proteome</keyword>
<feature type="domain" description="HTH araC/xylS-type" evidence="4">
    <location>
        <begin position="165"/>
        <end position="265"/>
    </location>
</feature>
<dbReference type="SUPFAM" id="SSF51215">
    <property type="entry name" value="Regulatory protein AraC"/>
    <property type="match status" value="1"/>
</dbReference>
<dbReference type="GO" id="GO:0003700">
    <property type="term" value="F:DNA-binding transcription factor activity"/>
    <property type="evidence" value="ECO:0007669"/>
    <property type="project" value="InterPro"/>
</dbReference>
<dbReference type="SMART" id="SM00342">
    <property type="entry name" value="HTH_ARAC"/>
    <property type="match status" value="1"/>
</dbReference>
<dbReference type="Proteomes" id="UP000518605">
    <property type="component" value="Unassembled WGS sequence"/>
</dbReference>
<keyword evidence="3" id="KW-0804">Transcription</keyword>
<dbReference type="InterPro" id="IPR018060">
    <property type="entry name" value="HTH_AraC"/>
</dbReference>
<evidence type="ECO:0000256" key="3">
    <source>
        <dbReference type="ARBA" id="ARBA00023163"/>
    </source>
</evidence>
<dbReference type="RefSeq" id="WP_246431972.1">
    <property type="nucleotide sequence ID" value="NZ_CBCSLB010000022.1"/>
</dbReference>
<dbReference type="InterPro" id="IPR018062">
    <property type="entry name" value="HTH_AraC-typ_CS"/>
</dbReference>
<dbReference type="Gene3D" id="1.10.10.60">
    <property type="entry name" value="Homeodomain-like"/>
    <property type="match status" value="2"/>
</dbReference>
<evidence type="ECO:0000256" key="1">
    <source>
        <dbReference type="ARBA" id="ARBA00023015"/>
    </source>
</evidence>
<evidence type="ECO:0000313" key="6">
    <source>
        <dbReference type="Proteomes" id="UP000518605"/>
    </source>
</evidence>
<dbReference type="EMBL" id="JACHXW010000022">
    <property type="protein sequence ID" value="MBB3155212.1"/>
    <property type="molecule type" value="Genomic_DNA"/>
</dbReference>
<dbReference type="Pfam" id="PF12833">
    <property type="entry name" value="HTH_18"/>
    <property type="match status" value="1"/>
</dbReference>
<comment type="caution">
    <text evidence="5">The sequence shown here is derived from an EMBL/GenBank/DDBJ whole genome shotgun (WGS) entry which is preliminary data.</text>
</comment>
<dbReference type="PROSITE" id="PS01124">
    <property type="entry name" value="HTH_ARAC_FAMILY_2"/>
    <property type="match status" value="1"/>
</dbReference>
<dbReference type="PANTHER" id="PTHR43280">
    <property type="entry name" value="ARAC-FAMILY TRANSCRIPTIONAL REGULATOR"/>
    <property type="match status" value="1"/>
</dbReference>
<dbReference type="InterPro" id="IPR037923">
    <property type="entry name" value="HTH-like"/>
</dbReference>
<reference evidence="5 6" key="1">
    <citation type="submission" date="2020-08" db="EMBL/GenBank/DDBJ databases">
        <title>Genomic Encyclopedia of Type Strains, Phase III (KMG-III): the genomes of soil and plant-associated and newly described type strains.</title>
        <authorList>
            <person name="Whitman W."/>
        </authorList>
    </citation>
    <scope>NUCLEOTIDE SEQUENCE [LARGE SCALE GENOMIC DNA]</scope>
    <source>
        <strain evidence="5 6">CECT 8234</strain>
    </source>
</reference>
<keyword evidence="2 5" id="KW-0238">DNA-binding</keyword>
<dbReference type="GO" id="GO:0043565">
    <property type="term" value="F:sequence-specific DNA binding"/>
    <property type="evidence" value="ECO:0007669"/>
    <property type="project" value="InterPro"/>
</dbReference>
<evidence type="ECO:0000259" key="4">
    <source>
        <dbReference type="PROSITE" id="PS01124"/>
    </source>
</evidence>
<dbReference type="PANTHER" id="PTHR43280:SF2">
    <property type="entry name" value="HTH-TYPE TRANSCRIPTIONAL REGULATOR EXSA"/>
    <property type="match status" value="1"/>
</dbReference>
<keyword evidence="1" id="KW-0805">Transcription regulation</keyword>
<organism evidence="5 6">
    <name type="scientific">Paenibacillus endophyticus</name>
    <dbReference type="NCBI Taxonomy" id="1294268"/>
    <lineage>
        <taxon>Bacteria</taxon>
        <taxon>Bacillati</taxon>
        <taxon>Bacillota</taxon>
        <taxon>Bacilli</taxon>
        <taxon>Bacillales</taxon>
        <taxon>Paenibacillaceae</taxon>
        <taxon>Paenibacillus</taxon>
    </lineage>
</organism>
<protein>
    <submittedName>
        <fullName evidence="5">AraC-like DNA-binding protein</fullName>
    </submittedName>
</protein>
<sequence length="268" mass="30425">MTSMRLSEPELLYHVYVKDAKHFQKTEDTYDHWALFIVEEGSFDYRMGGLSERATKGDMVLCPPELTFYRKTNGLSFHLAGFRWKTVGEGEADARTASVPQGILRLLNHKRMQSTLSLLREARFINAGAAHEYKSHLLRDLLYAYQVESFNSESGLLHSENPLLQLAIHKLRQQADSGAGGSLKSIARELGISQVQLTRLFKGEFKLTPSTYSTNLRMEKVKQLLAHTSLTLAQIAEQCGFNDEHHLSKSFKKWNGINPSVYRKAYAV</sequence>
<name>A0A7W5CCR5_9BACL</name>
<dbReference type="AlphaFoldDB" id="A0A7W5CCR5"/>
<evidence type="ECO:0000256" key="2">
    <source>
        <dbReference type="ARBA" id="ARBA00023125"/>
    </source>
</evidence>
<proteinExistence type="predicted"/>